<keyword evidence="3 4" id="KW-0687">Ribonucleoprotein</keyword>
<evidence type="ECO:0000256" key="1">
    <source>
        <dbReference type="ARBA" id="ARBA00010531"/>
    </source>
</evidence>
<dbReference type="Gene3D" id="3.40.50.790">
    <property type="match status" value="1"/>
</dbReference>
<evidence type="ECO:0000256" key="2">
    <source>
        <dbReference type="ARBA" id="ARBA00022980"/>
    </source>
</evidence>
<organism evidence="5 6">
    <name type="scientific">Guillardia theta</name>
    <name type="common">Cryptophyte</name>
    <name type="synonym">Cryptomonas phi</name>
    <dbReference type="NCBI Taxonomy" id="55529"/>
    <lineage>
        <taxon>Eukaryota</taxon>
        <taxon>Cryptophyceae</taxon>
        <taxon>Pyrenomonadales</taxon>
        <taxon>Geminigeraceae</taxon>
        <taxon>Guillardia</taxon>
    </lineage>
</organism>
<dbReference type="InterPro" id="IPR023673">
    <property type="entry name" value="Ribosomal_uL1_CS"/>
</dbReference>
<dbReference type="InterPro" id="IPR050257">
    <property type="entry name" value="eL8/uL1-like"/>
</dbReference>
<dbReference type="PROSITE" id="PS01199">
    <property type="entry name" value="RIBOSOMAL_L1"/>
    <property type="match status" value="1"/>
</dbReference>
<dbReference type="GO" id="GO:0003723">
    <property type="term" value="F:RNA binding"/>
    <property type="evidence" value="ECO:0007669"/>
    <property type="project" value="InterPro"/>
</dbReference>
<dbReference type="PANTHER" id="PTHR23105">
    <property type="entry name" value="RIBOSOMAL PROTEIN L7AE FAMILY MEMBER"/>
    <property type="match status" value="1"/>
</dbReference>
<evidence type="ECO:0000256" key="4">
    <source>
        <dbReference type="RuleBase" id="RU000659"/>
    </source>
</evidence>
<dbReference type="PIRSF" id="PIRSF002155">
    <property type="entry name" value="Ribosomal_L1"/>
    <property type="match status" value="1"/>
</dbReference>
<protein>
    <recommendedName>
        <fullName evidence="4">Ribosomal protein</fullName>
    </recommendedName>
</protein>
<accession>Q98S08</accession>
<evidence type="ECO:0000313" key="6">
    <source>
        <dbReference type="Proteomes" id="UP000242167"/>
    </source>
</evidence>
<dbReference type="InterPro" id="IPR028364">
    <property type="entry name" value="Ribosomal_uL1/biogenesis"/>
</dbReference>
<dbReference type="InterPro" id="IPR023674">
    <property type="entry name" value="Ribosomal_uL1-like"/>
</dbReference>
<dbReference type="FunFam" id="3.40.50.790:FF:000002">
    <property type="entry name" value="Ribosomal protein"/>
    <property type="match status" value="1"/>
</dbReference>
<dbReference type="GO" id="GO:0003735">
    <property type="term" value="F:structural constituent of ribosome"/>
    <property type="evidence" value="ECO:0007669"/>
    <property type="project" value="InterPro"/>
</dbReference>
<dbReference type="PIR" id="E90135">
    <property type="entry name" value="E90135"/>
</dbReference>
<dbReference type="RefSeq" id="XP_001713461.1">
    <property type="nucleotide sequence ID" value="XM_001713409.1"/>
</dbReference>
<dbReference type="SUPFAM" id="SSF56808">
    <property type="entry name" value="Ribosomal protein L1"/>
    <property type="match status" value="1"/>
</dbReference>
<gene>
    <name evidence="5" type="primary">rpl10A</name>
</gene>
<proteinExistence type="inferred from homology"/>
<dbReference type="EMBL" id="AF083031">
    <property type="protein sequence ID" value="AAK39770.1"/>
    <property type="molecule type" value="Genomic_DNA"/>
</dbReference>
<dbReference type="GeneID" id="857243"/>
<comment type="similarity">
    <text evidence="1 4">Belongs to the universal ribosomal protein uL1 family.</text>
</comment>
<dbReference type="InterPro" id="IPR016095">
    <property type="entry name" value="Ribosomal_uL1_3-a/b-sand"/>
</dbReference>
<geneLocation type="nucleomorph" evidence="5"/>
<dbReference type="InterPro" id="IPR002143">
    <property type="entry name" value="Ribosomal_uL1"/>
</dbReference>
<sequence length="216" mass="24649">MEKVSRSKLENALKSILNSSKIQKRKFNESIELQIGIKNYDPKKEKRLSGTITLPFVPKENIKIAILGDSTHIEQAKRFKIDAYDVDDLKRFNKQKKPIKKFAKQYNSFLASESIIRSIPRILGPGLNKAGKFPGLLSNSDDLLEKIKQMKSTIKIEIKKVLCIGLLIGNCDMKINEIVENLSITINFLISLLKKNWQNVKSLFVKSTMGKPVRIY</sequence>
<dbReference type="Pfam" id="PF00687">
    <property type="entry name" value="Ribosomal_L1"/>
    <property type="match status" value="1"/>
</dbReference>
<dbReference type="GO" id="GO:0015934">
    <property type="term" value="C:large ribosomal subunit"/>
    <property type="evidence" value="ECO:0007669"/>
    <property type="project" value="InterPro"/>
</dbReference>
<evidence type="ECO:0000256" key="3">
    <source>
        <dbReference type="ARBA" id="ARBA00023274"/>
    </source>
</evidence>
<keyword evidence="5" id="KW-0542">Nucleomorph</keyword>
<dbReference type="GO" id="GO:0006412">
    <property type="term" value="P:translation"/>
    <property type="evidence" value="ECO:0007669"/>
    <property type="project" value="InterPro"/>
</dbReference>
<keyword evidence="2 4" id="KW-0689">Ribosomal protein</keyword>
<evidence type="ECO:0000313" key="5">
    <source>
        <dbReference type="EMBL" id="AAK39770.1"/>
    </source>
</evidence>
<dbReference type="Proteomes" id="UP000242167">
    <property type="component" value="Nucleomorph 3"/>
</dbReference>
<dbReference type="AlphaFoldDB" id="Q98S08"/>
<dbReference type="CDD" id="cd00403">
    <property type="entry name" value="Ribosomal_L1"/>
    <property type="match status" value="1"/>
</dbReference>
<name>Q98S08_GUITH</name>
<dbReference type="Gene3D" id="3.30.190.20">
    <property type="match status" value="1"/>
</dbReference>
<reference evidence="5 6" key="1">
    <citation type="journal article" date="2001" name="Nature">
        <title>The highly reduced genome of an enslaved algal nucleus.</title>
        <authorList>
            <person name="Douglas S."/>
            <person name="Zauner S."/>
            <person name="Fraunholz M."/>
            <person name="Beaton M."/>
            <person name="Penny S."/>
            <person name="Deng L."/>
            <person name="Wu X."/>
            <person name="Reith M."/>
            <person name="Cavalier-Smith T."/>
            <person name="Maier U."/>
        </authorList>
    </citation>
    <scope>NUCLEOTIDE SEQUENCE [LARGE SCALE GENOMIC DNA]</scope>
</reference>